<dbReference type="AlphaFoldDB" id="A0A2P6PMP3"/>
<proteinExistence type="predicted"/>
<feature type="signal peptide" evidence="1">
    <location>
        <begin position="1"/>
        <end position="28"/>
    </location>
</feature>
<evidence type="ECO:0000313" key="2">
    <source>
        <dbReference type="EMBL" id="PRQ23204.1"/>
    </source>
</evidence>
<dbReference type="STRING" id="74649.A0A2P6PMP3"/>
<keyword evidence="3" id="KW-1185">Reference proteome</keyword>
<feature type="chain" id="PRO_5015114922" evidence="1">
    <location>
        <begin position="29"/>
        <end position="142"/>
    </location>
</feature>
<evidence type="ECO:0000256" key="1">
    <source>
        <dbReference type="SAM" id="SignalP"/>
    </source>
</evidence>
<keyword evidence="1" id="KW-0732">Signal</keyword>
<accession>A0A2P6PMP3</accession>
<name>A0A2P6PMP3_ROSCH</name>
<organism evidence="2 3">
    <name type="scientific">Rosa chinensis</name>
    <name type="common">China rose</name>
    <dbReference type="NCBI Taxonomy" id="74649"/>
    <lineage>
        <taxon>Eukaryota</taxon>
        <taxon>Viridiplantae</taxon>
        <taxon>Streptophyta</taxon>
        <taxon>Embryophyta</taxon>
        <taxon>Tracheophyta</taxon>
        <taxon>Spermatophyta</taxon>
        <taxon>Magnoliopsida</taxon>
        <taxon>eudicotyledons</taxon>
        <taxon>Gunneridae</taxon>
        <taxon>Pentapetalae</taxon>
        <taxon>rosids</taxon>
        <taxon>fabids</taxon>
        <taxon>Rosales</taxon>
        <taxon>Rosaceae</taxon>
        <taxon>Rosoideae</taxon>
        <taxon>Rosoideae incertae sedis</taxon>
        <taxon>Rosa</taxon>
    </lineage>
</organism>
<reference evidence="2 3" key="1">
    <citation type="journal article" date="2018" name="Nat. Genet.">
        <title>The Rosa genome provides new insights in the design of modern roses.</title>
        <authorList>
            <person name="Bendahmane M."/>
        </authorList>
    </citation>
    <scope>NUCLEOTIDE SEQUENCE [LARGE SCALE GENOMIC DNA]</scope>
    <source>
        <strain evidence="3">cv. Old Blush</strain>
    </source>
</reference>
<dbReference type="EMBL" id="PDCK01000044">
    <property type="protein sequence ID" value="PRQ23204.1"/>
    <property type="molecule type" value="Genomic_DNA"/>
</dbReference>
<sequence>MQRSIWIVLLPLFLVLLVAVSWVSYCDSDIGNSVRSNFGSALNSVSIKGQALRYKRENNKSVWVCSGKDRLRSLMQQSKFRRFTRVIELEETLQIVQWWLRRWKTLDPAALKQSSVSFFEVEKPETAVFWWARARTRLGRFV</sequence>
<dbReference type="Gramene" id="PRQ23204">
    <property type="protein sequence ID" value="PRQ23204"/>
    <property type="gene ID" value="RchiOBHm_Chr6g0258791"/>
</dbReference>
<protein>
    <submittedName>
        <fullName evidence="2">Uncharacterized protein</fullName>
    </submittedName>
</protein>
<gene>
    <name evidence="2" type="ORF">RchiOBHm_Chr6g0258791</name>
</gene>
<evidence type="ECO:0000313" key="3">
    <source>
        <dbReference type="Proteomes" id="UP000238479"/>
    </source>
</evidence>
<dbReference type="Proteomes" id="UP000238479">
    <property type="component" value="Chromosome 6"/>
</dbReference>
<comment type="caution">
    <text evidence="2">The sequence shown here is derived from an EMBL/GenBank/DDBJ whole genome shotgun (WGS) entry which is preliminary data.</text>
</comment>